<protein>
    <recommendedName>
        <fullName evidence="4">Diaminohydroxyphosphoribosylamino-pyrimidine deaminase</fullName>
    </recommendedName>
</protein>
<evidence type="ECO:0000256" key="1">
    <source>
        <dbReference type="SAM" id="MobiDB-lite"/>
    </source>
</evidence>
<reference evidence="2 3" key="1">
    <citation type="journal article" date="2016" name="Fungal Biol.">
        <title>The genome of Xylona heveae provides a window into fungal endophytism.</title>
        <authorList>
            <person name="Gazis R."/>
            <person name="Kuo A."/>
            <person name="Riley R."/>
            <person name="LaButti K."/>
            <person name="Lipzen A."/>
            <person name="Lin J."/>
            <person name="Amirebrahimi M."/>
            <person name="Hesse C.N."/>
            <person name="Spatafora J.W."/>
            <person name="Henrissat B."/>
            <person name="Hainaut M."/>
            <person name="Grigoriev I.V."/>
            <person name="Hibbett D.S."/>
        </authorList>
    </citation>
    <scope>NUCLEOTIDE SEQUENCE [LARGE SCALE GENOMIC DNA]</scope>
    <source>
        <strain evidence="2 3">TC161</strain>
    </source>
</reference>
<gene>
    <name evidence="2" type="ORF">L228DRAFT_265880</name>
</gene>
<dbReference type="InterPro" id="IPR029063">
    <property type="entry name" value="SAM-dependent_MTases_sf"/>
</dbReference>
<dbReference type="AlphaFoldDB" id="A0A165IUK7"/>
<dbReference type="Proteomes" id="UP000076632">
    <property type="component" value="Unassembled WGS sequence"/>
</dbReference>
<dbReference type="GO" id="GO:0005829">
    <property type="term" value="C:cytosol"/>
    <property type="evidence" value="ECO:0007669"/>
    <property type="project" value="TreeGrafter"/>
</dbReference>
<dbReference type="OMA" id="ACDTIYN"/>
<dbReference type="OrthoDB" id="2529286at2759"/>
<dbReference type="STRING" id="1328760.A0A165IUK7"/>
<dbReference type="InterPro" id="IPR019410">
    <property type="entry name" value="Methyltransf_16"/>
</dbReference>
<dbReference type="EMBL" id="KV407455">
    <property type="protein sequence ID" value="KZF25411.1"/>
    <property type="molecule type" value="Genomic_DNA"/>
</dbReference>
<dbReference type="PANTHER" id="PTHR14614">
    <property type="entry name" value="HEPATOCELLULAR CARCINOMA-ASSOCIATED ANTIGEN"/>
    <property type="match status" value="1"/>
</dbReference>
<dbReference type="Gene3D" id="3.40.50.150">
    <property type="entry name" value="Vaccinia Virus protein VP39"/>
    <property type="match status" value="1"/>
</dbReference>
<dbReference type="GO" id="GO:0032991">
    <property type="term" value="C:protein-containing complex"/>
    <property type="evidence" value="ECO:0007669"/>
    <property type="project" value="TreeGrafter"/>
</dbReference>
<dbReference type="SUPFAM" id="SSF53335">
    <property type="entry name" value="S-adenosyl-L-methionine-dependent methyltransferases"/>
    <property type="match status" value="1"/>
</dbReference>
<evidence type="ECO:0000313" key="2">
    <source>
        <dbReference type="EMBL" id="KZF25411.1"/>
    </source>
</evidence>
<evidence type="ECO:0000313" key="3">
    <source>
        <dbReference type="Proteomes" id="UP000076632"/>
    </source>
</evidence>
<dbReference type="InParanoid" id="A0A165IUK7"/>
<dbReference type="GeneID" id="28899915"/>
<dbReference type="RefSeq" id="XP_018190966.1">
    <property type="nucleotide sequence ID" value="XM_018334778.1"/>
</dbReference>
<organism evidence="2 3">
    <name type="scientific">Xylona heveae (strain CBS 132557 / TC161)</name>
    <dbReference type="NCBI Taxonomy" id="1328760"/>
    <lineage>
        <taxon>Eukaryota</taxon>
        <taxon>Fungi</taxon>
        <taxon>Dikarya</taxon>
        <taxon>Ascomycota</taxon>
        <taxon>Pezizomycotina</taxon>
        <taxon>Xylonomycetes</taxon>
        <taxon>Xylonales</taxon>
        <taxon>Xylonaceae</taxon>
        <taxon>Xylona</taxon>
    </lineage>
</organism>
<sequence length="309" mass="33682">MAIDTLLSRLGAQWEDPDEESFFLFSHPIPSQNLGFVDPDASSLELTVAGRDLTILQSPTILSSNRSGGTTGAVVWKISPLFADWIASPQNILFQTSLLDAKSNVLELGCGISGVVGLALAPFIGTYVATDQAYVLKLLNQNIEENTEASSRPTKAPKKRPQPKPSKHSVSPRDSKTPQKKVKTMSLDWELDEFSGLSEILGQSNPNALDSDQRTGLDAVIACDCIYNEALVEPLVRTCAEVCSLRQDGSTLAPTLCIVAQQLRSPDVFEAWAACFDRYFNVWRVPDELLTDGLKMGSGYVVHLGILIR</sequence>
<proteinExistence type="predicted"/>
<dbReference type="Pfam" id="PF10294">
    <property type="entry name" value="Methyltransf_16"/>
    <property type="match status" value="1"/>
</dbReference>
<dbReference type="PANTHER" id="PTHR14614:SF109">
    <property type="entry name" value="RIBOSOMAL LYSINE N-METHYLTRANSFERASE 5"/>
    <property type="match status" value="1"/>
</dbReference>
<feature type="compositionally biased region" description="Basic residues" evidence="1">
    <location>
        <begin position="155"/>
        <end position="167"/>
    </location>
</feature>
<keyword evidence="3" id="KW-1185">Reference proteome</keyword>
<evidence type="ECO:0008006" key="4">
    <source>
        <dbReference type="Google" id="ProtNLM"/>
    </source>
</evidence>
<dbReference type="FunCoup" id="A0A165IUK7">
    <property type="interactions" value="9"/>
</dbReference>
<dbReference type="GO" id="GO:0008757">
    <property type="term" value="F:S-adenosylmethionine-dependent methyltransferase activity"/>
    <property type="evidence" value="ECO:0007669"/>
    <property type="project" value="UniProtKB-ARBA"/>
</dbReference>
<accession>A0A165IUK7</accession>
<name>A0A165IUK7_XYLHT</name>
<feature type="region of interest" description="Disordered" evidence="1">
    <location>
        <begin position="146"/>
        <end position="182"/>
    </location>
</feature>